<dbReference type="InterPro" id="IPR049730">
    <property type="entry name" value="SNF2/RAD54-like_C"/>
</dbReference>
<organism evidence="6">
    <name type="scientific">Zea mays</name>
    <name type="common">Maize</name>
    <dbReference type="NCBI Taxonomy" id="4577"/>
    <lineage>
        <taxon>Eukaryota</taxon>
        <taxon>Viridiplantae</taxon>
        <taxon>Streptophyta</taxon>
        <taxon>Embryophyta</taxon>
        <taxon>Tracheophyta</taxon>
        <taxon>Spermatophyta</taxon>
        <taxon>Magnoliopsida</taxon>
        <taxon>Liliopsida</taxon>
        <taxon>Poales</taxon>
        <taxon>Poaceae</taxon>
        <taxon>PACMAD clade</taxon>
        <taxon>Panicoideae</taxon>
        <taxon>Andropogonodae</taxon>
        <taxon>Andropogoneae</taxon>
        <taxon>Tripsacinae</taxon>
        <taxon>Zea</taxon>
    </lineage>
</organism>
<proteinExistence type="predicted"/>
<evidence type="ECO:0000256" key="3">
    <source>
        <dbReference type="ARBA" id="ARBA00022840"/>
    </source>
</evidence>
<keyword evidence="8" id="KW-1185">Reference proteome</keyword>
<dbReference type="Gene3D" id="3.40.50.300">
    <property type="entry name" value="P-loop containing nucleotide triphosphate hydrolases"/>
    <property type="match status" value="1"/>
</dbReference>
<dbReference type="EMBL" id="CM000784">
    <property type="protein sequence ID" value="AQK96264.1"/>
    <property type="molecule type" value="Genomic_DNA"/>
</dbReference>
<dbReference type="CDD" id="cd18793">
    <property type="entry name" value="SF2_C_SNF"/>
    <property type="match status" value="1"/>
</dbReference>
<evidence type="ECO:0000256" key="1">
    <source>
        <dbReference type="ARBA" id="ARBA00022741"/>
    </source>
</evidence>
<reference evidence="8" key="1">
    <citation type="journal article" date="2009" name="Science">
        <title>The B73 maize genome: complexity, diversity, and dynamics.</title>
        <authorList>
            <person name="Schnable P.S."/>
            <person name="Ware D."/>
            <person name="Fulton R.S."/>
            <person name="Stein J.C."/>
            <person name="Wei F."/>
            <person name="Pasternak S."/>
            <person name="Liang C."/>
            <person name="Zhang J."/>
            <person name="Fulton L."/>
            <person name="Graves T.A."/>
            <person name="Minx P."/>
            <person name="Reily A.D."/>
            <person name="Courtney L."/>
            <person name="Kruchowski S.S."/>
            <person name="Tomlinson C."/>
            <person name="Strong C."/>
            <person name="Delehaunty K."/>
            <person name="Fronick C."/>
            <person name="Courtney B."/>
            <person name="Rock S.M."/>
            <person name="Belter E."/>
            <person name="Du F."/>
            <person name="Kim K."/>
            <person name="Abbott R.M."/>
            <person name="Cotton M."/>
            <person name="Levy A."/>
            <person name="Marchetto P."/>
            <person name="Ochoa K."/>
            <person name="Jackson S.M."/>
            <person name="Gillam B."/>
            <person name="Chen W."/>
            <person name="Yan L."/>
            <person name="Higginbotham J."/>
            <person name="Cardenas M."/>
            <person name="Waligorski J."/>
            <person name="Applebaum E."/>
            <person name="Phelps L."/>
            <person name="Falcone J."/>
            <person name="Kanchi K."/>
            <person name="Thane T."/>
            <person name="Scimone A."/>
            <person name="Thane N."/>
            <person name="Henke J."/>
            <person name="Wang T."/>
            <person name="Ruppert J."/>
            <person name="Shah N."/>
            <person name="Rotter K."/>
            <person name="Hodges J."/>
            <person name="Ingenthron E."/>
            <person name="Cordes M."/>
            <person name="Kohlberg S."/>
            <person name="Sgro J."/>
            <person name="Delgado B."/>
            <person name="Mead K."/>
            <person name="Chinwalla A."/>
            <person name="Leonard S."/>
            <person name="Crouse K."/>
            <person name="Collura K."/>
            <person name="Kudrna D."/>
            <person name="Currie J."/>
            <person name="He R."/>
            <person name="Angelova A."/>
            <person name="Rajasekar S."/>
            <person name="Mueller T."/>
            <person name="Lomeli R."/>
            <person name="Scara G."/>
            <person name="Ko A."/>
            <person name="Delaney K."/>
            <person name="Wissotski M."/>
            <person name="Lopez G."/>
            <person name="Campos D."/>
            <person name="Braidotti M."/>
            <person name="Ashley E."/>
            <person name="Golser W."/>
            <person name="Kim H."/>
            <person name="Lee S."/>
            <person name="Lin J."/>
            <person name="Dujmic Z."/>
            <person name="Kim W."/>
            <person name="Talag J."/>
            <person name="Zuccolo A."/>
            <person name="Fan C."/>
            <person name="Sebastian A."/>
            <person name="Kramer M."/>
            <person name="Spiegel L."/>
            <person name="Nascimento L."/>
            <person name="Zutavern T."/>
            <person name="Miller B."/>
            <person name="Ambroise C."/>
            <person name="Muller S."/>
            <person name="Spooner W."/>
            <person name="Narechania A."/>
            <person name="Ren L."/>
            <person name="Wei S."/>
            <person name="Kumari S."/>
            <person name="Faga B."/>
            <person name="Levy M.J."/>
            <person name="McMahan L."/>
            <person name="Van Buren P."/>
            <person name="Vaughn M.W."/>
            <person name="Ying K."/>
            <person name="Yeh C.-T."/>
            <person name="Emrich S.J."/>
            <person name="Jia Y."/>
            <person name="Kalyanaraman A."/>
            <person name="Hsia A.-P."/>
            <person name="Barbazuk W.B."/>
            <person name="Baucom R.S."/>
            <person name="Brutnell T.P."/>
            <person name="Carpita N.C."/>
            <person name="Chaparro C."/>
            <person name="Chia J.-M."/>
            <person name="Deragon J.-M."/>
            <person name="Estill J.C."/>
            <person name="Fu Y."/>
            <person name="Jeddeloh J.A."/>
            <person name="Han Y."/>
            <person name="Lee H."/>
            <person name="Li P."/>
            <person name="Lisch D.R."/>
            <person name="Liu S."/>
            <person name="Liu Z."/>
            <person name="Nagel D.H."/>
            <person name="McCann M.C."/>
            <person name="SanMiguel P."/>
            <person name="Myers A.M."/>
            <person name="Nettleton D."/>
            <person name="Nguyen J."/>
            <person name="Penning B.W."/>
            <person name="Ponnala L."/>
            <person name="Schneider K.L."/>
            <person name="Schwartz D.C."/>
            <person name="Sharma A."/>
            <person name="Soderlund C."/>
            <person name="Springer N.M."/>
            <person name="Sun Q."/>
            <person name="Wang H."/>
            <person name="Waterman M."/>
            <person name="Westerman R."/>
            <person name="Wolfgruber T.K."/>
            <person name="Yang L."/>
            <person name="Yu Y."/>
            <person name="Zhang L."/>
            <person name="Zhou S."/>
            <person name="Zhu Q."/>
            <person name="Bennetzen J.L."/>
            <person name="Dawe R.K."/>
            <person name="Jiang J."/>
            <person name="Jiang N."/>
            <person name="Presting G.G."/>
            <person name="Wessler S.R."/>
            <person name="Aluru S."/>
            <person name="Martienssen R.A."/>
            <person name="Clifton S.W."/>
            <person name="McCombie W.R."/>
            <person name="Wing R.A."/>
            <person name="Wilson R.K."/>
        </authorList>
    </citation>
    <scope>NUCLEOTIDE SEQUENCE [LARGE SCALE GENOMIC DNA]</scope>
    <source>
        <strain evidence="8">cv. B73</strain>
    </source>
</reference>
<dbReference type="EnsemblPlants" id="Zm00001eb357300_T002">
    <property type="protein sequence ID" value="Zm00001eb357300_P002"/>
    <property type="gene ID" value="Zm00001eb357300"/>
</dbReference>
<reference evidence="6" key="2">
    <citation type="submission" date="2015-12" db="EMBL/GenBank/DDBJ databases">
        <title>Update maize B73 reference genome by single molecule sequencing technologies.</title>
        <authorList>
            <consortium name="Maize Genome Sequencing Project"/>
            <person name="Ware D."/>
        </authorList>
    </citation>
    <scope>NUCLEOTIDE SEQUENCE</scope>
    <source>
        <tissue evidence="6">Seedling</tissue>
    </source>
</reference>
<keyword evidence="3" id="KW-0067">ATP-binding</keyword>
<dbReference type="Gramene" id="Zm00001eb357300_T001">
    <property type="protein sequence ID" value="Zm00001eb357300_P001"/>
    <property type="gene ID" value="Zm00001eb357300"/>
</dbReference>
<dbReference type="InterPro" id="IPR027417">
    <property type="entry name" value="P-loop_NTPase"/>
</dbReference>
<dbReference type="GeneID" id="103636031"/>
<dbReference type="STRING" id="4577.A0A1D6FY38"/>
<dbReference type="SMR" id="A0A1D6FY38"/>
<evidence type="ECO:0000313" key="6">
    <source>
        <dbReference type="EMBL" id="AQK96264.1"/>
    </source>
</evidence>
<keyword evidence="2" id="KW-0378">Hydrolase</keyword>
<dbReference type="PANTHER" id="PTHR45626:SF22">
    <property type="entry name" value="DNA REPAIR PROTEIN RAD5"/>
    <property type="match status" value="1"/>
</dbReference>
<dbReference type="Proteomes" id="UP000007305">
    <property type="component" value="Chromosome 8"/>
</dbReference>
<keyword evidence="1" id="KW-0547">Nucleotide-binding</keyword>
<dbReference type="Gramene" id="Zm00001eb357300_T002">
    <property type="protein sequence ID" value="Zm00001eb357300_P002"/>
    <property type="gene ID" value="Zm00001eb357300"/>
</dbReference>
<evidence type="ECO:0000259" key="5">
    <source>
        <dbReference type="Pfam" id="PF00271"/>
    </source>
</evidence>
<gene>
    <name evidence="7" type="primary">LOC103636031</name>
    <name evidence="6" type="ORF">ZEAMMB73_Zm00001d011229</name>
</gene>
<dbReference type="KEGG" id="zma:103636031"/>
<dbReference type="GO" id="GO:0016787">
    <property type="term" value="F:hydrolase activity"/>
    <property type="evidence" value="ECO:0007669"/>
    <property type="project" value="UniProtKB-KW"/>
</dbReference>
<dbReference type="RefSeq" id="XP_020398224.1">
    <property type="nucleotide sequence ID" value="XM_020542635.1"/>
</dbReference>
<evidence type="ECO:0000313" key="7">
    <source>
        <dbReference type="EnsemblPlants" id="Zm00001eb357300_P001"/>
    </source>
</evidence>
<dbReference type="EnsemblPlants" id="Zm00001eb357300_T001">
    <property type="protein sequence ID" value="Zm00001eb357300_P001"/>
    <property type="gene ID" value="Zm00001eb357300"/>
</dbReference>
<protein>
    <recommendedName>
        <fullName evidence="5">Helicase C-terminal domain-containing protein</fullName>
    </recommendedName>
</protein>
<name>A0A1D6FY38_MAIZE</name>
<dbReference type="AlphaFoldDB" id="A0A1D6FY38"/>
<reference evidence="7" key="4">
    <citation type="submission" date="2021-05" db="UniProtKB">
        <authorList>
            <consortium name="EnsemblPlants"/>
        </authorList>
    </citation>
    <scope>IDENTIFICATION</scope>
    <source>
        <strain evidence="7">cv. B73</strain>
    </source>
</reference>
<evidence type="ECO:0000313" key="8">
    <source>
        <dbReference type="Proteomes" id="UP000007305"/>
    </source>
</evidence>
<dbReference type="GO" id="GO:0005524">
    <property type="term" value="F:ATP binding"/>
    <property type="evidence" value="ECO:0007669"/>
    <property type="project" value="UniProtKB-KW"/>
</dbReference>
<feature type="domain" description="Helicase C-terminal" evidence="5">
    <location>
        <begin position="40"/>
        <end position="96"/>
    </location>
</feature>
<feature type="region of interest" description="Disordered" evidence="4">
    <location>
        <begin position="1"/>
        <end position="20"/>
    </location>
</feature>
<evidence type="ECO:0000256" key="2">
    <source>
        <dbReference type="ARBA" id="ARBA00022801"/>
    </source>
</evidence>
<dbReference type="InterPro" id="IPR001650">
    <property type="entry name" value="Helicase_C-like"/>
</dbReference>
<dbReference type="SUPFAM" id="SSF52540">
    <property type="entry name" value="P-loop containing nucleoside triphosphate hydrolases"/>
    <property type="match status" value="1"/>
</dbReference>
<dbReference type="OrthoDB" id="448448at2759"/>
<reference evidence="7" key="3">
    <citation type="submission" date="2019-07" db="EMBL/GenBank/DDBJ databases">
        <authorList>
            <person name="Seetharam A."/>
            <person name="Woodhouse M."/>
            <person name="Cannon E."/>
        </authorList>
    </citation>
    <scope>NUCLEOTIDE SEQUENCE [LARGE SCALE GENOMIC DNA]</scope>
    <source>
        <strain evidence="7">cv. B73</strain>
    </source>
</reference>
<dbReference type="PANTHER" id="PTHR45626">
    <property type="entry name" value="TRANSCRIPTION TERMINATION FACTOR 2-RELATED"/>
    <property type="match status" value="1"/>
</dbReference>
<sequence length="192" mass="21552">MQSEKKTYNDAGEPSEEKGEEHCIQPVYFLRRSSGDPLHSELQKGIKFLWFDGKLSQKHKEKVLKEFSESQDKLVLMMSLKAGGVGLNLIAVSNVFYDGSMVESSCGRAGFHENSPYWAEKRGPSQKLHRQGYCRGASGCNRSKCASRGWFLGRSLMRRFVALALSISRCCLNDCCHELPMCIADAMSLMLL</sequence>
<evidence type="ECO:0000256" key="4">
    <source>
        <dbReference type="SAM" id="MobiDB-lite"/>
    </source>
</evidence>
<dbReference type="Pfam" id="PF00271">
    <property type="entry name" value="Helicase_C"/>
    <property type="match status" value="1"/>
</dbReference>
<accession>A0A1D6FY38</accession>
<dbReference type="InterPro" id="IPR050628">
    <property type="entry name" value="SNF2_RAD54_helicase_TF"/>
</dbReference>